<evidence type="ECO:0000313" key="2">
    <source>
        <dbReference type="EMBL" id="KAA0680234.1"/>
    </source>
</evidence>
<accession>A0A6L3AVJ6</accession>
<organism evidence="2 3">
    <name type="scientific">Azospirillum brasilense</name>
    <dbReference type="NCBI Taxonomy" id="192"/>
    <lineage>
        <taxon>Bacteria</taxon>
        <taxon>Pseudomonadati</taxon>
        <taxon>Pseudomonadota</taxon>
        <taxon>Alphaproteobacteria</taxon>
        <taxon>Rhodospirillales</taxon>
        <taxon>Azospirillaceae</taxon>
        <taxon>Azospirillum</taxon>
    </lineage>
</organism>
<evidence type="ECO:0000256" key="1">
    <source>
        <dbReference type="SAM" id="MobiDB-lite"/>
    </source>
</evidence>
<dbReference type="EMBL" id="QOKV01000020">
    <property type="protein sequence ID" value="KAA0680234.1"/>
    <property type="molecule type" value="Genomic_DNA"/>
</dbReference>
<feature type="region of interest" description="Disordered" evidence="1">
    <location>
        <begin position="47"/>
        <end position="84"/>
    </location>
</feature>
<dbReference type="Proteomes" id="UP000476837">
    <property type="component" value="Unassembled WGS sequence"/>
</dbReference>
<feature type="region of interest" description="Disordered" evidence="1">
    <location>
        <begin position="1"/>
        <end position="20"/>
    </location>
</feature>
<comment type="caution">
    <text evidence="2">The sequence shown here is derived from an EMBL/GenBank/DDBJ whole genome shotgun (WGS) entry which is preliminary data.</text>
</comment>
<proteinExistence type="predicted"/>
<dbReference type="AlphaFoldDB" id="A0A6L3AVJ6"/>
<feature type="compositionally biased region" description="Gly residues" evidence="1">
    <location>
        <begin position="1"/>
        <end position="11"/>
    </location>
</feature>
<reference evidence="2 3" key="1">
    <citation type="submission" date="2018-07" db="EMBL/GenBank/DDBJ databases">
        <title>Genome sequence of Roseomonas fauriae ATCC 49958.</title>
        <authorList>
            <person name="Sant'Anna F.H."/>
            <person name="Baldani J.I."/>
            <person name="Zilli J.E."/>
            <person name="Reis V.M."/>
            <person name="Hartmann A."/>
            <person name="Cruz L."/>
            <person name="de Souza E.M."/>
            <person name="de Oliveira Pedrosa F."/>
            <person name="Passaglia L.M.P."/>
        </authorList>
    </citation>
    <scope>NUCLEOTIDE SEQUENCE [LARGE SCALE GENOMIC DNA]</scope>
    <source>
        <strain evidence="2 3">ATCC 49958</strain>
    </source>
</reference>
<evidence type="ECO:0000313" key="3">
    <source>
        <dbReference type="Proteomes" id="UP000476837"/>
    </source>
</evidence>
<sequence length="188" mass="20934">MSNGGHAGCEPGGHRTARLPFTLVDNGPLTTTTPAIMTRLWHSRRQRAGSSVRLHRQSSSIRHRTVTRRRYPTPSRGATPSATHSVLARITPGAERDLIGCRLRIGKLFRSRPRLGDALRSEPVLEMRPPGGRQHRQVPAHHYGRWPLAKPSHDHMLLISAVLRNAQGRPRFRGRPCRADKVGCGGRI</sequence>
<protein>
    <submittedName>
        <fullName evidence="2">Uncharacterized protein</fullName>
    </submittedName>
</protein>
<feature type="compositionally biased region" description="Basic residues" evidence="1">
    <location>
        <begin position="47"/>
        <end position="71"/>
    </location>
</feature>
<name>A0A6L3AVJ6_AZOBR</name>
<gene>
    <name evidence="2" type="ORF">DS837_24860</name>
</gene>